<dbReference type="AlphaFoldDB" id="A0A843VC27"/>
<gene>
    <name evidence="1" type="ORF">Taro_023866</name>
</gene>
<sequence>MDHHRVLLFGIDRPPEVLLRPPYQDPSIGLILRHLQHRNEVLVRLDNHPTGSSEVTTTPGWRTRVVVVIVVYDPRGQCSCAYLHHAVARCSAERDCVERELKDFLRKVQGSQIVVYV</sequence>
<accession>A0A843VC27</accession>
<comment type="caution">
    <text evidence="1">The sequence shown here is derived from an EMBL/GenBank/DDBJ whole genome shotgun (WGS) entry which is preliminary data.</text>
</comment>
<organism evidence="1 2">
    <name type="scientific">Colocasia esculenta</name>
    <name type="common">Wild taro</name>
    <name type="synonym">Arum esculentum</name>
    <dbReference type="NCBI Taxonomy" id="4460"/>
    <lineage>
        <taxon>Eukaryota</taxon>
        <taxon>Viridiplantae</taxon>
        <taxon>Streptophyta</taxon>
        <taxon>Embryophyta</taxon>
        <taxon>Tracheophyta</taxon>
        <taxon>Spermatophyta</taxon>
        <taxon>Magnoliopsida</taxon>
        <taxon>Liliopsida</taxon>
        <taxon>Araceae</taxon>
        <taxon>Aroideae</taxon>
        <taxon>Colocasieae</taxon>
        <taxon>Colocasia</taxon>
    </lineage>
</organism>
<name>A0A843VC27_COLES</name>
<keyword evidence="2" id="KW-1185">Reference proteome</keyword>
<proteinExistence type="predicted"/>
<evidence type="ECO:0000313" key="1">
    <source>
        <dbReference type="EMBL" id="MQL91260.1"/>
    </source>
</evidence>
<dbReference type="EMBL" id="NMUH01001320">
    <property type="protein sequence ID" value="MQL91260.1"/>
    <property type="molecule type" value="Genomic_DNA"/>
</dbReference>
<reference evidence="1" key="1">
    <citation type="submission" date="2017-07" db="EMBL/GenBank/DDBJ databases">
        <title>Taro Niue Genome Assembly and Annotation.</title>
        <authorList>
            <person name="Atibalentja N."/>
            <person name="Keating K."/>
            <person name="Fields C.J."/>
        </authorList>
    </citation>
    <scope>NUCLEOTIDE SEQUENCE</scope>
    <source>
        <strain evidence="1">Niue_2</strain>
        <tissue evidence="1">Leaf</tissue>
    </source>
</reference>
<evidence type="ECO:0000313" key="2">
    <source>
        <dbReference type="Proteomes" id="UP000652761"/>
    </source>
</evidence>
<dbReference type="Proteomes" id="UP000652761">
    <property type="component" value="Unassembled WGS sequence"/>
</dbReference>
<protein>
    <submittedName>
        <fullName evidence="1">Uncharacterized protein</fullName>
    </submittedName>
</protein>